<dbReference type="PATRIC" id="fig|76731.3.peg.4153"/>
<keyword evidence="2" id="KW-1185">Reference proteome</keyword>
<evidence type="ECO:0000313" key="2">
    <source>
        <dbReference type="Proteomes" id="UP000060699"/>
    </source>
</evidence>
<dbReference type="AlphaFoldDB" id="A0A0U3LTV7"/>
<evidence type="ECO:0000313" key="1">
    <source>
        <dbReference type="EMBL" id="ALV08503.1"/>
    </source>
</evidence>
<organism evidence="1 2">
    <name type="scientific">Roseateles depolymerans</name>
    <dbReference type="NCBI Taxonomy" id="76731"/>
    <lineage>
        <taxon>Bacteria</taxon>
        <taxon>Pseudomonadati</taxon>
        <taxon>Pseudomonadota</taxon>
        <taxon>Betaproteobacteria</taxon>
        <taxon>Burkholderiales</taxon>
        <taxon>Sphaerotilaceae</taxon>
        <taxon>Roseateles</taxon>
    </lineage>
</organism>
<dbReference type="RefSeq" id="WP_058936456.1">
    <property type="nucleotide sequence ID" value="NZ_QUMT01000001.1"/>
</dbReference>
<sequence length="486" mass="53386">MNQPISSTAGFAGGASAARFRNVISPSAWLYVVGLNVALQLPFWVLKNFYSFQRPIFNEDLMLAILVFSISARLGWLVLAAALLVDVVRIASLNYHFLNVADFIGSVRFLSMMDLAPFVTWAAFAMLFMGALYLLTLLQLLKRWRAPMAAIQIALIAGVLLADGLNGSMQMAGIGQDKLREPYNVGGSPVWNLYKMQQAVSPQAKGLQPIPSHARDSILQWHATHPSSSVLLVLVESMGQPVSPSLKDWLMRQIQSPALLQRWTLTSGKERFSGSTTHGELRVLCGLDGAYDMLDTNKSRDCLPHQLGADQFVAVGYHGFQLSMFDRNRWWAVAGLQAHHFDYQQSASQVKDCHAVFNGICDQEVLRTALQTVQKPRRLAYVVTLDTHLPLSTGSEPQSPQLAGLCARAEVSAASCALVGQLGALLRGMATQLEDSDATPYVAIVGDHAPPFIRTEDRQAFLAQEVPFILLEPRDTPLHEPIPKAP</sequence>
<dbReference type="Gene3D" id="3.40.720.10">
    <property type="entry name" value="Alkaline Phosphatase, subunit A"/>
    <property type="match status" value="1"/>
</dbReference>
<reference evidence="1 2" key="1">
    <citation type="submission" date="2015-12" db="EMBL/GenBank/DDBJ databases">
        <title>Complete genome of Roseateles depolymerans KCTC 42856.</title>
        <authorList>
            <person name="Kim K.M."/>
        </authorList>
    </citation>
    <scope>NUCLEOTIDE SEQUENCE [LARGE SCALE GENOMIC DNA]</scope>
    <source>
        <strain evidence="1 2">KCTC 42856</strain>
    </source>
</reference>
<dbReference type="KEGG" id="rdp:RD2015_4054"/>
<dbReference type="STRING" id="76731.RD2015_4054"/>
<accession>A0A0U3LTV7</accession>
<dbReference type="Proteomes" id="UP000060699">
    <property type="component" value="Chromosome"/>
</dbReference>
<dbReference type="EMBL" id="CP013729">
    <property type="protein sequence ID" value="ALV08503.1"/>
    <property type="molecule type" value="Genomic_DNA"/>
</dbReference>
<protein>
    <submittedName>
        <fullName evidence="1">Uncharacterized protein</fullName>
    </submittedName>
</protein>
<name>A0A0U3LTV7_9BURK</name>
<gene>
    <name evidence="1" type="ORF">RD2015_4054</name>
</gene>
<dbReference type="InterPro" id="IPR017850">
    <property type="entry name" value="Alkaline_phosphatase_core_sf"/>
</dbReference>
<proteinExistence type="predicted"/>